<dbReference type="STRING" id="360107.CHAB381_0721"/>
<proteinExistence type="predicted"/>
<dbReference type="InterPro" id="IPR014127">
    <property type="entry name" value="CHP02757"/>
</dbReference>
<dbReference type="Proteomes" id="UP000002407">
    <property type="component" value="Chromosome"/>
</dbReference>
<dbReference type="InterPro" id="IPR011257">
    <property type="entry name" value="DNA_glycosylase"/>
</dbReference>
<dbReference type="eggNOG" id="COG0177">
    <property type="taxonomic scope" value="Bacteria"/>
</dbReference>
<reference evidence="2" key="1">
    <citation type="submission" date="2007-07" db="EMBL/GenBank/DDBJ databases">
        <title>Complete genome sequence of Campylobacter hominis ATCC BAA-381, a commensal isolated from the human gastrointestinal tract.</title>
        <authorList>
            <person name="Fouts D.E."/>
            <person name="Mongodin E.F."/>
            <person name="Puiu D."/>
            <person name="Sebastian Y."/>
            <person name="Miller W.G."/>
            <person name="Mandrell R.E."/>
            <person name="Nelson K.E."/>
        </authorList>
    </citation>
    <scope>NUCLEOTIDE SEQUENCE [LARGE SCALE GENOMIC DNA]</scope>
    <source>
        <strain evidence="2">ATCC BAA-381 / LMG 19568 / NCTC 13146 / CH001A</strain>
    </source>
</reference>
<evidence type="ECO:0008006" key="3">
    <source>
        <dbReference type="Google" id="ProtNLM"/>
    </source>
</evidence>
<keyword evidence="2" id="KW-1185">Reference proteome</keyword>
<dbReference type="EMBL" id="CP000776">
    <property type="protein sequence ID" value="ABS51305.1"/>
    <property type="molecule type" value="Genomic_DNA"/>
</dbReference>
<dbReference type="RefSeq" id="WP_012108589.1">
    <property type="nucleotide sequence ID" value="NC_009714.1"/>
</dbReference>
<dbReference type="NCBIfam" id="TIGR02757">
    <property type="entry name" value="TIGR02757 family protein"/>
    <property type="match status" value="1"/>
</dbReference>
<protein>
    <recommendedName>
        <fullName evidence="3">TIGR02757 family protein</fullName>
    </recommendedName>
</protein>
<dbReference type="AlphaFoldDB" id="A7I1B0"/>
<dbReference type="Pfam" id="PF09674">
    <property type="entry name" value="DUF2400"/>
    <property type="match status" value="1"/>
</dbReference>
<evidence type="ECO:0000313" key="1">
    <source>
        <dbReference type="EMBL" id="ABS51305.1"/>
    </source>
</evidence>
<gene>
    <name evidence="1" type="ordered locus">CHAB381_0721</name>
</gene>
<dbReference type="OrthoDB" id="9773332at2"/>
<dbReference type="HOGENOM" id="CLU_064298_0_0_7"/>
<name>A7I1B0_CAMHC</name>
<organism evidence="1 2">
    <name type="scientific">Campylobacter hominis (strain ATCC BAA-381 / DSM 21671 / CCUG 45161 / LMG 19568 / NCTC 13146 / CH001A)</name>
    <dbReference type="NCBI Taxonomy" id="360107"/>
    <lineage>
        <taxon>Bacteria</taxon>
        <taxon>Pseudomonadati</taxon>
        <taxon>Campylobacterota</taxon>
        <taxon>Epsilonproteobacteria</taxon>
        <taxon>Campylobacterales</taxon>
        <taxon>Campylobacteraceae</taxon>
        <taxon>Campylobacter</taxon>
    </lineage>
</organism>
<dbReference type="GO" id="GO:0003824">
    <property type="term" value="F:catalytic activity"/>
    <property type="evidence" value="ECO:0007669"/>
    <property type="project" value="InterPro"/>
</dbReference>
<sequence length="254" mass="29584">MKNLKELLDFHANLKNCDENLFNAPDPLQVAKVQNNDIIALICALFAYGNAGLIVKFLKKLDFDLLKKSDEEIKKSMNALKYRFENSRDTAEIFITLKRFSQNFSIEEEILKGMQNSAQIIDGINNLIKTIYSLNDYRSQGYEFFFGHTFEDEPKSPYKRYNMFLRWMVRDSDIDLGLFSKIDKKDLLIPLDVHTHRVCLALGLCKRKSYDFKSVMQITQNLREFDANDPIKYDFALYRLGQSGEIGEILKNSK</sequence>
<accession>A7I1B0</accession>
<dbReference type="SUPFAM" id="SSF48150">
    <property type="entry name" value="DNA-glycosylase"/>
    <property type="match status" value="1"/>
</dbReference>
<dbReference type="GO" id="GO:0006281">
    <property type="term" value="P:DNA repair"/>
    <property type="evidence" value="ECO:0007669"/>
    <property type="project" value="InterPro"/>
</dbReference>
<dbReference type="KEGG" id="cha:CHAB381_0721"/>
<evidence type="ECO:0000313" key="2">
    <source>
        <dbReference type="Proteomes" id="UP000002407"/>
    </source>
</evidence>